<dbReference type="Pfam" id="PF00145">
    <property type="entry name" value="DNA_methylase"/>
    <property type="match status" value="1"/>
</dbReference>
<evidence type="ECO:0000256" key="6">
    <source>
        <dbReference type="PROSITE-ProRule" id="PRU01016"/>
    </source>
</evidence>
<dbReference type="PROSITE" id="PS51679">
    <property type="entry name" value="SAM_MT_C5"/>
    <property type="match status" value="1"/>
</dbReference>
<dbReference type="PANTHER" id="PTHR10629">
    <property type="entry name" value="CYTOSINE-SPECIFIC METHYLTRANSFERASE"/>
    <property type="match status" value="1"/>
</dbReference>
<name>A0ABR9AMR8_9BACT</name>
<proteinExistence type="inferred from homology"/>
<evidence type="ECO:0000256" key="7">
    <source>
        <dbReference type="RuleBase" id="RU000416"/>
    </source>
</evidence>
<dbReference type="GO" id="GO:0032259">
    <property type="term" value="P:methylation"/>
    <property type="evidence" value="ECO:0007669"/>
    <property type="project" value="UniProtKB-KW"/>
</dbReference>
<sequence length="522" mass="60061">MNCIDLYSGIGGWTLGMKLNGIEHIKSFEWNKESNLTHNINFGTNTKEIDIRKLDFNSLPKVGSIDFVVGSPPCTQFSYANRGGGGDIQDGLVDMYQFLSVVEYLKPKYWAMENVPRVKNILEKVLNEDPKFKRFKKLFNYLEVVDSSEFGLPQKRKRMIGGNFPHHLFEAYKAETADRTLGDVLNALKGEKVTDPIYGYELSREELTDHIIEASLNPEELRLNRESKEYHPVYNGMSFPENLTRPSRTITSTCTRVSRESLVIQNGVGFRRLTVRERGMLMGFPITYQYYGKTYNSKLKMIGNAIPPVVTYYLFQSMLETPVRELTLIENAHHYRHESPGEPIPITPPDKAKFKYRDDRSFRLAIPEYRFGSGVRFELSNKFVGTICAWKVRFFYGSSKKINEVLFTDKSHKQILELLKIQNINIDKKVKELKAFSETLSSEELQKKWTHKSQEYIHPYDVLDTISRISLDIRNNISDINISDSEFASIVGDNLNTKLFDNKALVISGIISGYVFNKHIKA</sequence>
<dbReference type="PRINTS" id="PR00105">
    <property type="entry name" value="C5METTRFRASE"/>
</dbReference>
<comment type="catalytic activity">
    <reaction evidence="5 8">
        <text>a 2'-deoxycytidine in DNA + S-adenosyl-L-methionine = a 5-methyl-2'-deoxycytidine in DNA + S-adenosyl-L-homocysteine + H(+)</text>
        <dbReference type="Rhea" id="RHEA:13681"/>
        <dbReference type="Rhea" id="RHEA-COMP:11369"/>
        <dbReference type="Rhea" id="RHEA-COMP:11370"/>
        <dbReference type="ChEBI" id="CHEBI:15378"/>
        <dbReference type="ChEBI" id="CHEBI:57856"/>
        <dbReference type="ChEBI" id="CHEBI:59789"/>
        <dbReference type="ChEBI" id="CHEBI:85452"/>
        <dbReference type="ChEBI" id="CHEBI:85454"/>
        <dbReference type="EC" id="2.1.1.37"/>
    </reaction>
</comment>
<evidence type="ECO:0000256" key="1">
    <source>
        <dbReference type="ARBA" id="ARBA00022603"/>
    </source>
</evidence>
<keyword evidence="4" id="KW-0680">Restriction system</keyword>
<dbReference type="SUPFAM" id="SSF53335">
    <property type="entry name" value="S-adenosyl-L-methionine-dependent methyltransferases"/>
    <property type="match status" value="1"/>
</dbReference>
<organism evidence="9 10">
    <name type="scientific">Echinicola arenosa</name>
    <dbReference type="NCBI Taxonomy" id="2774144"/>
    <lineage>
        <taxon>Bacteria</taxon>
        <taxon>Pseudomonadati</taxon>
        <taxon>Bacteroidota</taxon>
        <taxon>Cytophagia</taxon>
        <taxon>Cytophagales</taxon>
        <taxon>Cyclobacteriaceae</taxon>
        <taxon>Echinicola</taxon>
    </lineage>
</organism>
<reference evidence="9 10" key="1">
    <citation type="submission" date="2020-09" db="EMBL/GenBank/DDBJ databases">
        <title>Echinicola sp. CAU 1574 isolated from sand of Sido Beach.</title>
        <authorList>
            <person name="Kim W."/>
        </authorList>
    </citation>
    <scope>NUCLEOTIDE SEQUENCE [LARGE SCALE GENOMIC DNA]</scope>
    <source>
        <strain evidence="9 10">CAU 1574</strain>
    </source>
</reference>
<keyword evidence="1 6" id="KW-0489">Methyltransferase</keyword>
<protein>
    <recommendedName>
        <fullName evidence="8">Cytosine-specific methyltransferase</fullName>
        <ecNumber evidence="8">2.1.1.37</ecNumber>
    </recommendedName>
</protein>
<dbReference type="EMBL" id="JACYTQ010000003">
    <property type="protein sequence ID" value="MBD8489185.1"/>
    <property type="molecule type" value="Genomic_DNA"/>
</dbReference>
<comment type="caution">
    <text evidence="9">The sequence shown here is derived from an EMBL/GenBank/DDBJ whole genome shotgun (WGS) entry which is preliminary data.</text>
</comment>
<dbReference type="Gene3D" id="3.40.50.150">
    <property type="entry name" value="Vaccinia Virus protein VP39"/>
    <property type="match status" value="1"/>
</dbReference>
<gene>
    <name evidence="9" type="primary">dcm</name>
    <name evidence="9" type="ORF">IFO69_10550</name>
</gene>
<comment type="similarity">
    <text evidence="6 7">Belongs to the class I-like SAM-binding methyltransferase superfamily. C5-methyltransferase family.</text>
</comment>
<dbReference type="InterPro" id="IPR001525">
    <property type="entry name" value="C5_MeTfrase"/>
</dbReference>
<keyword evidence="3 6" id="KW-0949">S-adenosyl-L-methionine</keyword>
<dbReference type="InterPro" id="IPR029063">
    <property type="entry name" value="SAM-dependent_MTases_sf"/>
</dbReference>
<dbReference type="InterPro" id="IPR018117">
    <property type="entry name" value="C5_DNA_meth_AS"/>
</dbReference>
<dbReference type="RefSeq" id="WP_192010073.1">
    <property type="nucleotide sequence ID" value="NZ_JACYTQ010000003.1"/>
</dbReference>
<evidence type="ECO:0000256" key="4">
    <source>
        <dbReference type="ARBA" id="ARBA00022747"/>
    </source>
</evidence>
<accession>A0ABR9AMR8</accession>
<dbReference type="Proteomes" id="UP000647133">
    <property type="component" value="Unassembled WGS sequence"/>
</dbReference>
<dbReference type="EC" id="2.1.1.37" evidence="8"/>
<evidence type="ECO:0000256" key="5">
    <source>
        <dbReference type="ARBA" id="ARBA00047422"/>
    </source>
</evidence>
<dbReference type="PANTHER" id="PTHR10629:SF52">
    <property type="entry name" value="DNA (CYTOSINE-5)-METHYLTRANSFERASE 1"/>
    <property type="match status" value="1"/>
</dbReference>
<keyword evidence="10" id="KW-1185">Reference proteome</keyword>
<keyword evidence="2 6" id="KW-0808">Transferase</keyword>
<dbReference type="GO" id="GO:0003886">
    <property type="term" value="F:DNA (cytosine-5-)-methyltransferase activity"/>
    <property type="evidence" value="ECO:0007669"/>
    <property type="project" value="UniProtKB-EC"/>
</dbReference>
<dbReference type="PROSITE" id="PS00094">
    <property type="entry name" value="C5_MTASE_1"/>
    <property type="match status" value="1"/>
</dbReference>
<evidence type="ECO:0000313" key="9">
    <source>
        <dbReference type="EMBL" id="MBD8489185.1"/>
    </source>
</evidence>
<evidence type="ECO:0000256" key="2">
    <source>
        <dbReference type="ARBA" id="ARBA00022679"/>
    </source>
</evidence>
<dbReference type="Gene3D" id="3.90.120.10">
    <property type="entry name" value="DNA Methylase, subunit A, domain 2"/>
    <property type="match status" value="1"/>
</dbReference>
<evidence type="ECO:0000313" key="10">
    <source>
        <dbReference type="Proteomes" id="UP000647133"/>
    </source>
</evidence>
<dbReference type="InterPro" id="IPR050390">
    <property type="entry name" value="C5-Methyltransferase"/>
</dbReference>
<dbReference type="NCBIfam" id="TIGR00675">
    <property type="entry name" value="dcm"/>
    <property type="match status" value="1"/>
</dbReference>
<evidence type="ECO:0000256" key="3">
    <source>
        <dbReference type="ARBA" id="ARBA00022691"/>
    </source>
</evidence>
<feature type="active site" evidence="6">
    <location>
        <position position="74"/>
    </location>
</feature>
<evidence type="ECO:0000256" key="8">
    <source>
        <dbReference type="RuleBase" id="RU000417"/>
    </source>
</evidence>